<dbReference type="PANTHER" id="PTHR31126:SF1">
    <property type="entry name" value="TYROSINE SPECIFIC PROTEIN PHOSPHATASES DOMAIN-CONTAINING PROTEIN"/>
    <property type="match status" value="1"/>
</dbReference>
<keyword evidence="3" id="KW-1185">Reference proteome</keyword>
<dbReference type="Gene3D" id="3.90.190.10">
    <property type="entry name" value="Protein tyrosine phosphatase superfamily"/>
    <property type="match status" value="1"/>
</dbReference>
<dbReference type="InterPro" id="IPR026893">
    <property type="entry name" value="Tyr/Ser_Pase_IphP-type"/>
</dbReference>
<accession>A0AAN6WV70</accession>
<protein>
    <submittedName>
        <fullName evidence="2">Tyrosine phosphatase</fullName>
    </submittedName>
</protein>
<feature type="domain" description="Tyrosine specific protein phosphatases" evidence="1">
    <location>
        <begin position="141"/>
        <end position="180"/>
    </location>
</feature>
<name>A0AAN6WV70_9PEZI</name>
<organism evidence="2 3">
    <name type="scientific">Podospora australis</name>
    <dbReference type="NCBI Taxonomy" id="1536484"/>
    <lineage>
        <taxon>Eukaryota</taxon>
        <taxon>Fungi</taxon>
        <taxon>Dikarya</taxon>
        <taxon>Ascomycota</taxon>
        <taxon>Pezizomycotina</taxon>
        <taxon>Sordariomycetes</taxon>
        <taxon>Sordariomycetidae</taxon>
        <taxon>Sordariales</taxon>
        <taxon>Podosporaceae</taxon>
        <taxon>Podospora</taxon>
    </lineage>
</organism>
<comment type="caution">
    <text evidence="2">The sequence shown here is derived from an EMBL/GenBank/DDBJ whole genome shotgun (WGS) entry which is preliminary data.</text>
</comment>
<evidence type="ECO:0000259" key="1">
    <source>
        <dbReference type="PROSITE" id="PS50056"/>
    </source>
</evidence>
<dbReference type="Pfam" id="PF13350">
    <property type="entry name" value="Y_phosphatase3"/>
    <property type="match status" value="1"/>
</dbReference>
<reference evidence="2" key="1">
    <citation type="journal article" date="2023" name="Mol. Phylogenet. Evol.">
        <title>Genome-scale phylogeny and comparative genomics of the fungal order Sordariales.</title>
        <authorList>
            <person name="Hensen N."/>
            <person name="Bonometti L."/>
            <person name="Westerberg I."/>
            <person name="Brannstrom I.O."/>
            <person name="Guillou S."/>
            <person name="Cros-Aarteil S."/>
            <person name="Calhoun S."/>
            <person name="Haridas S."/>
            <person name="Kuo A."/>
            <person name="Mondo S."/>
            <person name="Pangilinan J."/>
            <person name="Riley R."/>
            <person name="LaButti K."/>
            <person name="Andreopoulos B."/>
            <person name="Lipzen A."/>
            <person name="Chen C."/>
            <person name="Yan M."/>
            <person name="Daum C."/>
            <person name="Ng V."/>
            <person name="Clum A."/>
            <person name="Steindorff A."/>
            <person name="Ohm R.A."/>
            <person name="Martin F."/>
            <person name="Silar P."/>
            <person name="Natvig D.O."/>
            <person name="Lalanne C."/>
            <person name="Gautier V."/>
            <person name="Ament-Velasquez S.L."/>
            <person name="Kruys A."/>
            <person name="Hutchinson M.I."/>
            <person name="Powell A.J."/>
            <person name="Barry K."/>
            <person name="Miller A.N."/>
            <person name="Grigoriev I.V."/>
            <person name="Debuchy R."/>
            <person name="Gladieux P."/>
            <person name="Hiltunen Thoren M."/>
            <person name="Johannesson H."/>
        </authorList>
    </citation>
    <scope>NUCLEOTIDE SEQUENCE</scope>
    <source>
        <strain evidence="2">PSN309</strain>
    </source>
</reference>
<dbReference type="GO" id="GO:0004721">
    <property type="term" value="F:phosphoprotein phosphatase activity"/>
    <property type="evidence" value="ECO:0007669"/>
    <property type="project" value="InterPro"/>
</dbReference>
<dbReference type="InterPro" id="IPR029021">
    <property type="entry name" value="Prot-tyrosine_phosphatase-like"/>
</dbReference>
<evidence type="ECO:0000313" key="2">
    <source>
        <dbReference type="EMBL" id="KAK4188988.1"/>
    </source>
</evidence>
<reference evidence="2" key="2">
    <citation type="submission" date="2023-05" db="EMBL/GenBank/DDBJ databases">
        <authorList>
            <consortium name="Lawrence Berkeley National Laboratory"/>
            <person name="Steindorff A."/>
            <person name="Hensen N."/>
            <person name="Bonometti L."/>
            <person name="Westerberg I."/>
            <person name="Brannstrom I.O."/>
            <person name="Guillou S."/>
            <person name="Cros-Aarteil S."/>
            <person name="Calhoun S."/>
            <person name="Haridas S."/>
            <person name="Kuo A."/>
            <person name="Mondo S."/>
            <person name="Pangilinan J."/>
            <person name="Riley R."/>
            <person name="Labutti K."/>
            <person name="Andreopoulos B."/>
            <person name="Lipzen A."/>
            <person name="Chen C."/>
            <person name="Yanf M."/>
            <person name="Daum C."/>
            <person name="Ng V."/>
            <person name="Clum A."/>
            <person name="Ohm R."/>
            <person name="Martin F."/>
            <person name="Silar P."/>
            <person name="Natvig D."/>
            <person name="Lalanne C."/>
            <person name="Gautier V."/>
            <person name="Ament-Velasquez S.L."/>
            <person name="Kruys A."/>
            <person name="Hutchinson M.I."/>
            <person name="Powell A.J."/>
            <person name="Barry K."/>
            <person name="Miller A.N."/>
            <person name="Grigoriev I.V."/>
            <person name="Debuchy R."/>
            <person name="Gladieux P."/>
            <person name="Thoren M.H."/>
            <person name="Johannesson H."/>
        </authorList>
    </citation>
    <scope>NUCLEOTIDE SEQUENCE</scope>
    <source>
        <strain evidence="2">PSN309</strain>
    </source>
</reference>
<dbReference type="AlphaFoldDB" id="A0AAN6WV70"/>
<dbReference type="EMBL" id="MU864381">
    <property type="protein sequence ID" value="KAK4188988.1"/>
    <property type="molecule type" value="Genomic_DNA"/>
</dbReference>
<dbReference type="SUPFAM" id="SSF52799">
    <property type="entry name" value="(Phosphotyrosine protein) phosphatases II"/>
    <property type="match status" value="1"/>
</dbReference>
<gene>
    <name evidence="2" type="ORF">QBC35DRAFT_381341</name>
</gene>
<sequence>MTTSPIILPSPPFIHAAGLANLRDAGGYPTSEKGKAVRRALVYRAADPTHLEDDGVAVLQQLGITHIFDLRSVTELSKGTELPREWPGARRIFVPVFLDKDYSPEARALRFGHYSTGGAEGFVKAYSSILAAAVDPSNPYFPFRTILQHLASPATDPPTPILVHCSAGKDRTGVLIAIILALLGVPDEVLAHEYSLTDLGLASRQEAIIERLVASEPSMNGDRAKAARMVRSRAENMLGTLAHIRSTYGSVEDYVVNHVGLSPEDVRRIRENLIVDLAEGEEPVDWRRHTLAQAQL</sequence>
<dbReference type="InterPro" id="IPR016130">
    <property type="entry name" value="Tyr_Pase_AS"/>
</dbReference>
<dbReference type="PROSITE" id="PS50056">
    <property type="entry name" value="TYR_PHOSPHATASE_2"/>
    <property type="match status" value="1"/>
</dbReference>
<proteinExistence type="predicted"/>
<dbReference type="PANTHER" id="PTHR31126">
    <property type="entry name" value="TYROSINE-PROTEIN PHOSPHATASE"/>
    <property type="match status" value="1"/>
</dbReference>
<dbReference type="Proteomes" id="UP001302126">
    <property type="component" value="Unassembled WGS sequence"/>
</dbReference>
<dbReference type="PROSITE" id="PS00383">
    <property type="entry name" value="TYR_PHOSPHATASE_1"/>
    <property type="match status" value="1"/>
</dbReference>
<dbReference type="InterPro" id="IPR000387">
    <property type="entry name" value="Tyr_Pase_dom"/>
</dbReference>
<evidence type="ECO:0000313" key="3">
    <source>
        <dbReference type="Proteomes" id="UP001302126"/>
    </source>
</evidence>